<accession>A0A318S766</accession>
<reference evidence="1 2" key="1">
    <citation type="submission" date="2018-06" db="EMBL/GenBank/DDBJ databases">
        <title>Genomic Encyclopedia of Type Strains, Phase IV (KMG-IV): sequencing the most valuable type-strain genomes for metagenomic binning, comparative biology and taxonomic classification.</title>
        <authorList>
            <person name="Goeker M."/>
        </authorList>
    </citation>
    <scope>NUCLEOTIDE SEQUENCE [LARGE SCALE GENOMIC DNA]</scope>
    <source>
        <strain evidence="1 2">DSM 18048</strain>
    </source>
</reference>
<comment type="caution">
    <text evidence="1">The sequence shown here is derived from an EMBL/GenBank/DDBJ whole genome shotgun (WGS) entry which is preliminary data.</text>
</comment>
<dbReference type="Proteomes" id="UP000248326">
    <property type="component" value="Unassembled WGS sequence"/>
</dbReference>
<protein>
    <submittedName>
        <fullName evidence="1">Uncharacterized protein</fullName>
    </submittedName>
</protein>
<dbReference type="AlphaFoldDB" id="A0A318S766"/>
<dbReference type="RefSeq" id="WP_110886989.1">
    <property type="nucleotide sequence ID" value="NZ_QJSX01000008.1"/>
</dbReference>
<keyword evidence="2" id="KW-1185">Reference proteome</keyword>
<name>A0A318S766_9DEIO</name>
<gene>
    <name evidence="1" type="ORF">DES52_108166</name>
</gene>
<evidence type="ECO:0000313" key="1">
    <source>
        <dbReference type="EMBL" id="PYE53635.1"/>
    </source>
</evidence>
<evidence type="ECO:0000313" key="2">
    <source>
        <dbReference type="Proteomes" id="UP000248326"/>
    </source>
</evidence>
<organism evidence="1 2">
    <name type="scientific">Deinococcus yavapaiensis KR-236</name>
    <dbReference type="NCBI Taxonomy" id="694435"/>
    <lineage>
        <taxon>Bacteria</taxon>
        <taxon>Thermotogati</taxon>
        <taxon>Deinococcota</taxon>
        <taxon>Deinococci</taxon>
        <taxon>Deinococcales</taxon>
        <taxon>Deinococcaceae</taxon>
        <taxon>Deinococcus</taxon>
    </lineage>
</organism>
<dbReference type="EMBL" id="QJSX01000008">
    <property type="protein sequence ID" value="PYE53635.1"/>
    <property type="molecule type" value="Genomic_DNA"/>
</dbReference>
<proteinExistence type="predicted"/>
<sequence length="96" mass="10559">MPDEVKSIIALETYEPEVSRVLSIYLENLYVAHHGAEGAYHVWVTTTLGRQYRVTEDGFATAEEATTHAHALMQGISAHLRANGAGESEFFPDAPN</sequence>